<dbReference type="Gene3D" id="1.10.3970.10">
    <property type="entry name" value="BSD domain"/>
    <property type="match status" value="1"/>
</dbReference>
<dbReference type="Gene3D" id="6.10.140.1200">
    <property type="match status" value="1"/>
</dbReference>
<evidence type="ECO:0000259" key="8">
    <source>
        <dbReference type="PROSITE" id="PS50858"/>
    </source>
</evidence>
<dbReference type="GO" id="GO:0006351">
    <property type="term" value="P:DNA-templated transcription"/>
    <property type="evidence" value="ECO:0007669"/>
    <property type="project" value="InterPro"/>
</dbReference>
<feature type="region of interest" description="Disordered" evidence="7">
    <location>
        <begin position="92"/>
        <end position="130"/>
    </location>
</feature>
<feature type="compositionally biased region" description="Low complexity" evidence="7">
    <location>
        <begin position="118"/>
        <end position="128"/>
    </location>
</feature>
<comment type="subcellular location">
    <subcellularLocation>
        <location evidence="1">Nucleus</location>
    </subcellularLocation>
</comment>
<name>A0A7S0ZEV1_9RHOD</name>
<accession>A0A7S0ZEV1</accession>
<proteinExistence type="inferred from homology"/>
<evidence type="ECO:0000256" key="4">
    <source>
        <dbReference type="ARBA" id="ARBA00023015"/>
    </source>
</evidence>
<dbReference type="Pfam" id="PF03909">
    <property type="entry name" value="BSD"/>
    <property type="match status" value="1"/>
</dbReference>
<feature type="domain" description="BSD" evidence="8">
    <location>
        <begin position="237"/>
        <end position="276"/>
    </location>
</feature>
<dbReference type="GO" id="GO:0006289">
    <property type="term" value="P:nucleotide-excision repair"/>
    <property type="evidence" value="ECO:0007669"/>
    <property type="project" value="InterPro"/>
</dbReference>
<dbReference type="InterPro" id="IPR005607">
    <property type="entry name" value="BSD_dom"/>
</dbReference>
<evidence type="ECO:0000313" key="9">
    <source>
        <dbReference type="EMBL" id="CAD8819596.1"/>
    </source>
</evidence>
<reference evidence="9" key="1">
    <citation type="submission" date="2021-01" db="EMBL/GenBank/DDBJ databases">
        <authorList>
            <person name="Corre E."/>
            <person name="Pelletier E."/>
            <person name="Niang G."/>
            <person name="Scheremetjew M."/>
            <person name="Finn R."/>
            <person name="Kale V."/>
            <person name="Holt S."/>
            <person name="Cochrane G."/>
            <person name="Meng A."/>
            <person name="Brown T."/>
            <person name="Cohen L."/>
        </authorList>
    </citation>
    <scope>NUCLEOTIDE SEQUENCE</scope>
    <source>
        <strain evidence="9">CCMP3278</strain>
    </source>
</reference>
<dbReference type="InterPro" id="IPR035925">
    <property type="entry name" value="BSD_dom_sf"/>
</dbReference>
<gene>
    <name evidence="9" type="ORF">TOLI1172_LOCUS3985</name>
</gene>
<keyword evidence="3" id="KW-0677">Repeat</keyword>
<sequence length="487" mass="54989">MNLIERECRYRKVLGTIRVSSNHIVWSAIQAADGMHPVRVPVASIQNQQVSAAGSKSALIRLVTVDAPKGIIFDFGPNGFASRDAVKNCISPLIPSSNKQESPQQTPPAQSDASIHENASSASKANASGALNPAEKLSVEEIKRRAELLRTNVSVRRLHEQLVSQSHAVSDNEFWKGITFRLKKECNDSSAQEHEQGEPRSRSFAECRGIPSALLSELKGTESGNATQIFRFTPAIIHQIFVENPAVHRAYRAMVPRKMSEERFWKRYVERRVMQSSGGRGGEHDRTDLFAKFELEAEKEAKREVLERAQDLKVLELQLDRRDEYKSVYNSGAHADDGSSVNAMAVAGKQRDKFLPLVRRFNRHGALVLDTQGVSGETEEEGESLHHQSWSEPDHRRLCVIDDLDVSKSEEYIPLKIRDVSVFVDSKEVRTELEENIKQNRKRFLESLQSEWKRLKPNLKQYCEPHGLDNESSKLIGRCLDEVLPKH</sequence>
<feature type="compositionally biased region" description="Polar residues" evidence="7">
    <location>
        <begin position="94"/>
        <end position="113"/>
    </location>
</feature>
<dbReference type="EMBL" id="HBFP01005613">
    <property type="protein sequence ID" value="CAD8819596.1"/>
    <property type="molecule type" value="Transcribed_RNA"/>
</dbReference>
<evidence type="ECO:0000256" key="2">
    <source>
        <dbReference type="ARBA" id="ARBA00009448"/>
    </source>
</evidence>
<dbReference type="InterPro" id="IPR011993">
    <property type="entry name" value="PH-like_dom_sf"/>
</dbReference>
<keyword evidence="4" id="KW-0805">Transcription regulation</keyword>
<dbReference type="PROSITE" id="PS50858">
    <property type="entry name" value="BSD"/>
    <property type="match status" value="1"/>
</dbReference>
<dbReference type="PANTHER" id="PTHR12856">
    <property type="entry name" value="TRANSCRIPTION INITIATION FACTOR IIH-RELATED"/>
    <property type="match status" value="1"/>
</dbReference>
<evidence type="ECO:0000256" key="6">
    <source>
        <dbReference type="ARBA" id="ARBA00023242"/>
    </source>
</evidence>
<organism evidence="9">
    <name type="scientific">Timspurckia oligopyrenoides</name>
    <dbReference type="NCBI Taxonomy" id="708627"/>
    <lineage>
        <taxon>Eukaryota</taxon>
        <taxon>Rhodophyta</taxon>
        <taxon>Bangiophyceae</taxon>
        <taxon>Porphyridiales</taxon>
        <taxon>Porphyridiaceae</taxon>
        <taxon>Timspurckia</taxon>
    </lineage>
</organism>
<dbReference type="Gene3D" id="2.30.29.30">
    <property type="entry name" value="Pleckstrin-homology domain (PH domain)/Phosphotyrosine-binding domain (PTB)"/>
    <property type="match status" value="1"/>
</dbReference>
<dbReference type="CDD" id="cd13229">
    <property type="entry name" value="PH_TFIIH"/>
    <property type="match status" value="1"/>
</dbReference>
<protein>
    <recommendedName>
        <fullName evidence="8">BSD domain-containing protein</fullName>
    </recommendedName>
</protein>
<dbReference type="AlphaFoldDB" id="A0A7S0ZEV1"/>
<evidence type="ECO:0000256" key="1">
    <source>
        <dbReference type="ARBA" id="ARBA00004123"/>
    </source>
</evidence>
<evidence type="ECO:0000256" key="7">
    <source>
        <dbReference type="SAM" id="MobiDB-lite"/>
    </source>
</evidence>
<dbReference type="GO" id="GO:0000439">
    <property type="term" value="C:transcription factor TFIIH core complex"/>
    <property type="evidence" value="ECO:0007669"/>
    <property type="project" value="InterPro"/>
</dbReference>
<dbReference type="Pfam" id="PF08567">
    <property type="entry name" value="PH_TFIIH"/>
    <property type="match status" value="1"/>
</dbReference>
<dbReference type="SUPFAM" id="SSF50729">
    <property type="entry name" value="PH domain-like"/>
    <property type="match status" value="1"/>
</dbReference>
<dbReference type="InterPro" id="IPR013876">
    <property type="entry name" value="TFIIH_BTF_p62_N"/>
</dbReference>
<evidence type="ECO:0000256" key="5">
    <source>
        <dbReference type="ARBA" id="ARBA00023163"/>
    </source>
</evidence>
<evidence type="ECO:0000256" key="3">
    <source>
        <dbReference type="ARBA" id="ARBA00022737"/>
    </source>
</evidence>
<dbReference type="SUPFAM" id="SSF140383">
    <property type="entry name" value="BSD domain-like"/>
    <property type="match status" value="2"/>
</dbReference>
<comment type="similarity">
    <text evidence="2">Belongs to the TFB1 family.</text>
</comment>
<dbReference type="InterPro" id="IPR027079">
    <property type="entry name" value="Tfb1/GTF2H1"/>
</dbReference>
<keyword evidence="6" id="KW-0539">Nucleus</keyword>
<keyword evidence="5" id="KW-0804">Transcription</keyword>